<dbReference type="PROSITE" id="PS51257">
    <property type="entry name" value="PROKAR_LIPOPROTEIN"/>
    <property type="match status" value="1"/>
</dbReference>
<dbReference type="RefSeq" id="WP_125065877.1">
    <property type="nucleotide sequence ID" value="NZ_CP032548.1"/>
</dbReference>
<dbReference type="Gene3D" id="3.80.10.10">
    <property type="entry name" value="Ribonuclease Inhibitor"/>
    <property type="match status" value="1"/>
</dbReference>
<organism evidence="4 5">
    <name type="scientific">Tenacibaculum singaporense</name>
    <dbReference type="NCBI Taxonomy" id="2358479"/>
    <lineage>
        <taxon>Bacteria</taxon>
        <taxon>Pseudomonadati</taxon>
        <taxon>Bacteroidota</taxon>
        <taxon>Flavobacteriia</taxon>
        <taxon>Flavobacteriales</taxon>
        <taxon>Flavobacteriaceae</taxon>
        <taxon>Tenacibaculum</taxon>
    </lineage>
</organism>
<sequence>MHKYNLYKLTAIILFFISCSKSEDNQLPPSAQLTVKISSTNPLNSKIEWTNTDNSQNKTTYYDLYLGDELIAEHIDGNTFEFEELKGLTEYQGKVIAKDINNKTITSTEYKFFTDKKQFEGNVELKSQEDIDNFTSKGYNIINGNLIINGEASNITTLFSFTDLNQINGDLFVVNTTLENLNGLENTTLASPDARLVIINNDELTNIEAVPNVTSVSSLRILGNNLLQSLNGLHNLKTIQQELSIGLNPAITNLNTLQNLSFAHKINITGNEALENLHGLEQIKDINTIVIKNNTSLKTMEGLQNLTSCELYFTIENNDQLHSLKGLSKLTSTAAIKIINNASLNNISDLSNLKSVSYLIEIKNNIKLISLDGIQNVVYDNNLTGKKLFIQNNPEITTLEAISNYTFERGVINISNNSKLDNFCGLKKLLTEIKHKDFDENSFIYNNAYNPSSEDILNEKCSSARF</sequence>
<dbReference type="EMBL" id="CP032548">
    <property type="protein sequence ID" value="AZJ34013.1"/>
    <property type="molecule type" value="Genomic_DNA"/>
</dbReference>
<evidence type="ECO:0008006" key="6">
    <source>
        <dbReference type="Google" id="ProtNLM"/>
    </source>
</evidence>
<keyword evidence="2" id="KW-0732">Signal</keyword>
<protein>
    <recommendedName>
        <fullName evidence="6">Receptor L domain-containing protein</fullName>
    </recommendedName>
</protein>
<evidence type="ECO:0000313" key="4">
    <source>
        <dbReference type="EMBL" id="AZJ34013.1"/>
    </source>
</evidence>
<evidence type="ECO:0000256" key="1">
    <source>
        <dbReference type="ARBA" id="ARBA00004196"/>
    </source>
</evidence>
<dbReference type="InterPro" id="IPR032675">
    <property type="entry name" value="LRR_dom_sf"/>
</dbReference>
<dbReference type="Proteomes" id="UP000274593">
    <property type="component" value="Chromosome"/>
</dbReference>
<evidence type="ECO:0000313" key="5">
    <source>
        <dbReference type="Proteomes" id="UP000274593"/>
    </source>
</evidence>
<keyword evidence="3" id="KW-0325">Glycoprotein</keyword>
<comment type="subcellular location">
    <subcellularLocation>
        <location evidence="1">Cell envelope</location>
    </subcellularLocation>
</comment>
<keyword evidence="5" id="KW-1185">Reference proteome</keyword>
<dbReference type="PANTHER" id="PTHR31018:SF3">
    <property type="entry name" value="RECEPTOR PROTEIN-TYROSINE KINASE"/>
    <property type="match status" value="1"/>
</dbReference>
<evidence type="ECO:0000256" key="2">
    <source>
        <dbReference type="ARBA" id="ARBA00022729"/>
    </source>
</evidence>
<reference evidence="4 5" key="1">
    <citation type="submission" date="2018-09" db="EMBL/GenBank/DDBJ databases">
        <title>Insights into the microbiota of Asian seabass (Lates calcarifer) with tenacibaculosis symptoms and description of sp. nov. Tenacibaculum singaporense.</title>
        <authorList>
            <person name="Miyake S."/>
            <person name="Soh M."/>
            <person name="Azman M.N."/>
            <person name="Ngoh S.Y."/>
            <person name="Orban L."/>
        </authorList>
    </citation>
    <scope>NUCLEOTIDE SEQUENCE [LARGE SCALE GENOMIC DNA]</scope>
    <source>
        <strain evidence="4 5">DSM 106434</strain>
    </source>
</reference>
<name>A0A3S8R2B7_9FLAO</name>
<dbReference type="AlphaFoldDB" id="A0A3S8R2B7"/>
<dbReference type="GO" id="GO:0030313">
    <property type="term" value="C:cell envelope"/>
    <property type="evidence" value="ECO:0007669"/>
    <property type="project" value="UniProtKB-SubCell"/>
</dbReference>
<gene>
    <name evidence="4" type="ORF">D6T69_00110</name>
</gene>
<accession>A0A3S8R2B7</accession>
<dbReference type="KEGG" id="tsig:D6T69_00110"/>
<dbReference type="InterPro" id="IPR051648">
    <property type="entry name" value="CWI-Assembly_Regulator"/>
</dbReference>
<proteinExistence type="predicted"/>
<dbReference type="SUPFAM" id="SSF52058">
    <property type="entry name" value="L domain-like"/>
    <property type="match status" value="3"/>
</dbReference>
<dbReference type="PANTHER" id="PTHR31018">
    <property type="entry name" value="SPORULATION-SPECIFIC PROTEIN-RELATED"/>
    <property type="match status" value="1"/>
</dbReference>
<evidence type="ECO:0000256" key="3">
    <source>
        <dbReference type="ARBA" id="ARBA00023180"/>
    </source>
</evidence>